<dbReference type="Proteomes" id="UP000694402">
    <property type="component" value="Unassembled WGS sequence"/>
</dbReference>
<dbReference type="GO" id="GO:0004357">
    <property type="term" value="F:glutamate-cysteine ligase activity"/>
    <property type="evidence" value="ECO:0007669"/>
    <property type="project" value="UniProtKB-UniRule"/>
</dbReference>
<dbReference type="Pfam" id="PF03074">
    <property type="entry name" value="GCS"/>
    <property type="match status" value="1"/>
</dbReference>
<comment type="pathway">
    <text evidence="1 10">Sulfur metabolism; glutathione biosynthesis; glutathione from L-cysteine and L-glutamate: step 1/2.</text>
</comment>
<dbReference type="Gene3D" id="3.30.590.50">
    <property type="match status" value="3"/>
</dbReference>
<dbReference type="GO" id="GO:0005524">
    <property type="term" value="F:ATP binding"/>
    <property type="evidence" value="ECO:0007669"/>
    <property type="project" value="UniProtKB-UniRule"/>
</dbReference>
<keyword evidence="12" id="KW-1185">Reference proteome</keyword>
<accession>A0A8C8LNY6</accession>
<evidence type="ECO:0000313" key="11">
    <source>
        <dbReference type="Ensembl" id="ENSOTSP00005031449.1"/>
    </source>
</evidence>
<evidence type="ECO:0000256" key="4">
    <source>
        <dbReference type="ARBA" id="ARBA00022598"/>
    </source>
</evidence>
<dbReference type="InterPro" id="IPR014746">
    <property type="entry name" value="Gln_synth/guanido_kin_cat_dom"/>
</dbReference>
<reference evidence="11" key="1">
    <citation type="submission" date="2025-08" db="UniProtKB">
        <authorList>
            <consortium name="Ensembl"/>
        </authorList>
    </citation>
    <scope>IDENTIFICATION</scope>
</reference>
<keyword evidence="6 10" id="KW-0547">Nucleotide-binding</keyword>
<evidence type="ECO:0000256" key="7">
    <source>
        <dbReference type="ARBA" id="ARBA00022840"/>
    </source>
</evidence>
<keyword evidence="5 10" id="KW-0317">Glutathione biosynthesis</keyword>
<dbReference type="SUPFAM" id="SSF55931">
    <property type="entry name" value="Glutamine synthetase/guanido kinase"/>
    <property type="match status" value="1"/>
</dbReference>
<protein>
    <recommendedName>
        <fullName evidence="3 10">Glutamate--cysteine ligase</fullName>
        <ecNumber evidence="3 10">6.3.2.2</ecNumber>
    </recommendedName>
    <alternativeName>
        <fullName evidence="9 10">Gamma-ECS</fullName>
    </alternativeName>
    <alternativeName>
        <fullName evidence="8 10">Gamma-glutamylcysteine synthetase</fullName>
    </alternativeName>
</protein>
<evidence type="ECO:0000256" key="6">
    <source>
        <dbReference type="ARBA" id="ARBA00022741"/>
    </source>
</evidence>
<dbReference type="Ensembl" id="ENSOTST00005034049.2">
    <property type="protein sequence ID" value="ENSOTSP00005031449.1"/>
    <property type="gene ID" value="ENSOTSG00005011852.2"/>
</dbReference>
<comment type="catalytic activity">
    <reaction evidence="10">
        <text>L-cysteine + L-glutamate + ATP = gamma-L-glutamyl-L-cysteine + ADP + phosphate + H(+)</text>
        <dbReference type="Rhea" id="RHEA:13285"/>
        <dbReference type="ChEBI" id="CHEBI:15378"/>
        <dbReference type="ChEBI" id="CHEBI:29985"/>
        <dbReference type="ChEBI" id="CHEBI:30616"/>
        <dbReference type="ChEBI" id="CHEBI:35235"/>
        <dbReference type="ChEBI" id="CHEBI:43474"/>
        <dbReference type="ChEBI" id="CHEBI:58173"/>
        <dbReference type="ChEBI" id="CHEBI:456216"/>
        <dbReference type="EC" id="6.3.2.2"/>
    </reaction>
</comment>
<dbReference type="GO" id="GO:0017109">
    <property type="term" value="C:glutamate-cysteine ligase complex"/>
    <property type="evidence" value="ECO:0007669"/>
    <property type="project" value="TreeGrafter"/>
</dbReference>
<proteinExistence type="inferred from homology"/>
<sequence length="556" mass="64120">MGLLSKGSPLNWEETKKYADHVRKHGIVQFLNIYNKVKERQKDVLLWGDEVEYMLIEMDEKNGKVRLVLNGGEVLETLQDKGEKTNPNHPTLWRPEYGSYMIEGTPGQPYGGTMSEFNTVEDNMGKRRREASSVLNKNETLATITSFPRLGCPGFTQPEYKPTPVEKGVSKSLFFPDESFLTLTLFIMFFQVTFQACSIEEARYLYDQLATFCPIMMALSAASPFYRGYVSDIDCRWGVISASVDDRTGEERGLEPLKTNKFRILKSRYDSIDSYLSSCGDRYNDIDLTIDEEINKQLLDAGIDKLLAQHIAHLFIRDPLSLFEEKIYLDDENESDHFENLQSTNWQTMRFKPPPPNSDIGWRVEFRPMEVQLTDFENSAFVVFIVLLTRVILSYKLDFLIPLSKVDENMKAAQKRNAVQEGMFYFRKDIYKGNGLDSEGDNEYTLMSIDTIINGKEGIFQGLIPILNCYLENMEVDVDTRCTILNYLKLIKRRASGELMTMAKWMREFVDKHPQYKQDSVITDRINYDLLRKCDSITKGEERCPELIGDPVNRGK</sequence>
<gene>
    <name evidence="11" type="primary">GCLC</name>
</gene>
<evidence type="ECO:0000256" key="9">
    <source>
        <dbReference type="ARBA" id="ARBA00032122"/>
    </source>
</evidence>
<dbReference type="FunFam" id="3.30.590.50:FF:000003">
    <property type="entry name" value="Glutamate--cysteine ligase catalytic subunit"/>
    <property type="match status" value="1"/>
</dbReference>
<reference evidence="11" key="2">
    <citation type="submission" date="2025-09" db="UniProtKB">
        <authorList>
            <consortium name="Ensembl"/>
        </authorList>
    </citation>
    <scope>IDENTIFICATION</scope>
</reference>
<dbReference type="InterPro" id="IPR004308">
    <property type="entry name" value="GCS"/>
</dbReference>
<evidence type="ECO:0000313" key="12">
    <source>
        <dbReference type="Proteomes" id="UP000694402"/>
    </source>
</evidence>
<dbReference type="UniPathway" id="UPA00142">
    <property type="reaction ID" value="UER00209"/>
</dbReference>
<evidence type="ECO:0000256" key="5">
    <source>
        <dbReference type="ARBA" id="ARBA00022684"/>
    </source>
</evidence>
<evidence type="ECO:0000256" key="8">
    <source>
        <dbReference type="ARBA" id="ARBA00030585"/>
    </source>
</evidence>
<name>A0A8C8LNY6_ONCTS</name>
<evidence type="ECO:0000256" key="3">
    <source>
        <dbReference type="ARBA" id="ARBA00012220"/>
    </source>
</evidence>
<dbReference type="PANTHER" id="PTHR11164">
    <property type="entry name" value="GLUTAMATE CYSTEINE LIGASE"/>
    <property type="match status" value="1"/>
</dbReference>
<dbReference type="GO" id="GO:0006750">
    <property type="term" value="P:glutathione biosynthetic process"/>
    <property type="evidence" value="ECO:0007669"/>
    <property type="project" value="UniProtKB-UniRule"/>
</dbReference>
<dbReference type="GeneTree" id="ENSGT00390000011908"/>
<dbReference type="EC" id="6.3.2.2" evidence="3 10"/>
<dbReference type="PANTHER" id="PTHR11164:SF0">
    <property type="entry name" value="GLUTAMATE--CYSTEINE LIGASE CATALYTIC SUBUNIT"/>
    <property type="match status" value="1"/>
</dbReference>
<organism evidence="11 12">
    <name type="scientific">Oncorhynchus tshawytscha</name>
    <name type="common">Chinook salmon</name>
    <name type="synonym">Salmo tshawytscha</name>
    <dbReference type="NCBI Taxonomy" id="74940"/>
    <lineage>
        <taxon>Eukaryota</taxon>
        <taxon>Metazoa</taxon>
        <taxon>Chordata</taxon>
        <taxon>Craniata</taxon>
        <taxon>Vertebrata</taxon>
        <taxon>Euteleostomi</taxon>
        <taxon>Actinopterygii</taxon>
        <taxon>Neopterygii</taxon>
        <taxon>Teleostei</taxon>
        <taxon>Protacanthopterygii</taxon>
        <taxon>Salmoniformes</taxon>
        <taxon>Salmonidae</taxon>
        <taxon>Salmoninae</taxon>
        <taxon>Oncorhynchus</taxon>
    </lineage>
</organism>
<evidence type="ECO:0000256" key="1">
    <source>
        <dbReference type="ARBA" id="ARBA00005006"/>
    </source>
</evidence>
<keyword evidence="4 10" id="KW-0436">Ligase</keyword>
<dbReference type="Gene3D" id="1.10.8.960">
    <property type="match status" value="1"/>
</dbReference>
<evidence type="ECO:0000256" key="10">
    <source>
        <dbReference type="RuleBase" id="RU367135"/>
    </source>
</evidence>
<keyword evidence="7 10" id="KW-0067">ATP-binding</keyword>
<dbReference type="FunFam" id="1.10.8.960:FF:000001">
    <property type="entry name" value="Glutamate--cysteine ligase catalytic subunit"/>
    <property type="match status" value="1"/>
</dbReference>
<evidence type="ECO:0000256" key="2">
    <source>
        <dbReference type="ARBA" id="ARBA00008100"/>
    </source>
</evidence>
<dbReference type="AlphaFoldDB" id="A0A8C8LNY6"/>
<comment type="similarity">
    <text evidence="2 10">Belongs to the glutamate--cysteine ligase type 3 family.</text>
</comment>